<keyword evidence="2" id="KW-1185">Reference proteome</keyword>
<dbReference type="Gene3D" id="2.120.10.30">
    <property type="entry name" value="TolB, C-terminal domain"/>
    <property type="match status" value="1"/>
</dbReference>
<sequence>MKKSITLLLTICFLFSCRSSRDGNAEHIYIVNVDEAQDSEFYSMFDSVAYIPLETKEDLEIGKINRILYLNEKYIVWDGLTNMVFIFNDDGTYYSKIDAIGNGPGEYAQIIDIAINKYDGTIKILDAMQKKIVTFDKEGQFVGETKLPVSSTPQHFCQVNREKYAFDFQRCSYEKEWQYNVSVNSEDFTGEINKYFPYDKPLSICFSSRVTLQDVNGEILCLPLYSPTVYTIDSLEMKPRYSFDFAGKWVSQDFIDTEWKDALEFMNKLNDANFVHYFHLLESGSHIYAEFIYGENKYHLVIDKETDHLYLQQESEAYKCHYSEIPMCCVGNKFVIPLTPLEYNSMVTENTVQLPEDNNPVLMFATFKNF</sequence>
<dbReference type="Proteomes" id="UP000533637">
    <property type="component" value="Unassembled WGS sequence"/>
</dbReference>
<evidence type="ECO:0008006" key="3">
    <source>
        <dbReference type="Google" id="ProtNLM"/>
    </source>
</evidence>
<dbReference type="PROSITE" id="PS51257">
    <property type="entry name" value="PROKAR_LIPOPROTEIN"/>
    <property type="match status" value="1"/>
</dbReference>
<gene>
    <name evidence="1" type="ORF">GGQ57_001892</name>
</gene>
<evidence type="ECO:0000313" key="2">
    <source>
        <dbReference type="Proteomes" id="UP000533637"/>
    </source>
</evidence>
<organism evidence="1 2">
    <name type="scientific">Parabacteroides faecis</name>
    <dbReference type="NCBI Taxonomy" id="1217282"/>
    <lineage>
        <taxon>Bacteria</taxon>
        <taxon>Pseudomonadati</taxon>
        <taxon>Bacteroidota</taxon>
        <taxon>Bacteroidia</taxon>
        <taxon>Bacteroidales</taxon>
        <taxon>Tannerellaceae</taxon>
        <taxon>Parabacteroides</taxon>
    </lineage>
</organism>
<dbReference type="EMBL" id="JACHOC010000003">
    <property type="protein sequence ID" value="MBB4621995.1"/>
    <property type="molecule type" value="Genomic_DNA"/>
</dbReference>
<dbReference type="InterPro" id="IPR011042">
    <property type="entry name" value="6-blade_b-propeller_TolB-like"/>
</dbReference>
<proteinExistence type="predicted"/>
<dbReference type="Pfam" id="PF17170">
    <property type="entry name" value="DUF5128"/>
    <property type="match status" value="1"/>
</dbReference>
<dbReference type="RefSeq" id="WP_122375783.1">
    <property type="nucleotide sequence ID" value="NZ_BMPB01000001.1"/>
</dbReference>
<protein>
    <recommendedName>
        <fullName evidence="3">6-bladed beta-propeller</fullName>
    </recommendedName>
</protein>
<reference evidence="1 2" key="1">
    <citation type="submission" date="2020-08" db="EMBL/GenBank/DDBJ databases">
        <title>Genomic Encyclopedia of Type Strains, Phase IV (KMG-IV): sequencing the most valuable type-strain genomes for metagenomic binning, comparative biology and taxonomic classification.</title>
        <authorList>
            <person name="Goeker M."/>
        </authorList>
    </citation>
    <scope>NUCLEOTIDE SEQUENCE [LARGE SCALE GENOMIC DNA]</scope>
    <source>
        <strain evidence="1 2">DSM 102983</strain>
    </source>
</reference>
<dbReference type="SUPFAM" id="SSF101898">
    <property type="entry name" value="NHL repeat"/>
    <property type="match status" value="1"/>
</dbReference>
<comment type="caution">
    <text evidence="1">The sequence shown here is derived from an EMBL/GenBank/DDBJ whole genome shotgun (WGS) entry which is preliminary data.</text>
</comment>
<accession>A0ABR6KKG2</accession>
<name>A0ABR6KKG2_9BACT</name>
<evidence type="ECO:0000313" key="1">
    <source>
        <dbReference type="EMBL" id="MBB4621995.1"/>
    </source>
</evidence>